<protein>
    <recommendedName>
        <fullName evidence="3">DUF38 domain-containing protein</fullName>
    </recommendedName>
</protein>
<gene>
    <name evidence="1" type="primary">Cnig_chr_IV.g12729</name>
    <name evidence="1" type="ORF">B9Z55_012729</name>
</gene>
<keyword evidence="2" id="KW-1185">Reference proteome</keyword>
<organism evidence="1 2">
    <name type="scientific">Caenorhabditis nigoni</name>
    <dbReference type="NCBI Taxonomy" id="1611254"/>
    <lineage>
        <taxon>Eukaryota</taxon>
        <taxon>Metazoa</taxon>
        <taxon>Ecdysozoa</taxon>
        <taxon>Nematoda</taxon>
        <taxon>Chromadorea</taxon>
        <taxon>Rhabditida</taxon>
        <taxon>Rhabditina</taxon>
        <taxon>Rhabditomorpha</taxon>
        <taxon>Rhabditoidea</taxon>
        <taxon>Rhabditidae</taxon>
        <taxon>Peloderinae</taxon>
        <taxon>Caenorhabditis</taxon>
    </lineage>
</organism>
<dbReference type="AlphaFoldDB" id="A0A2G5TYQ8"/>
<sequence length="490" mass="58707">MVHEHLQHDKDHKVLATYEFLKRSTFQEAHRNICEMLAWDPVTQNRPRVDSSFMTKIMTTFTRKGTDALGEPQERIEECTEYDSDERTFRPKPCRQYFDVDFPLSKVETVYEEIHRTNFGHKRLTSKEAILKNADILERFSLMDASTNYSNLIQNLPFPIHTLIVGRAYGKVKTLMIHSEDDDEKEKRKREDVRIEYWRCRKGTTLIWRNYDAKFNRFNKYQQCASSELFHCLRHSKIDTLVFRTEKWNEYDPEIEPFISYYEQLYNSFENPDISISVRNLEVELDWFADSLDNERQTRMMLEITDKDVIEKIKFRKYTWSGFTGTMVTSERMGASELRHWDTAKELDIQDLQIHLKISTYVQFDVVRIFLMSENVFQYSKEIMEHLKNQITIAVGSTFDFEEAGKVLIRNQVTEMEMNLHENEETENAQENVPENAQLLPRVDTTRPTNVYFMYNNEWMLLIKFFATREEIVYKKYKKEDNSFFDNLYC</sequence>
<evidence type="ECO:0008006" key="3">
    <source>
        <dbReference type="Google" id="ProtNLM"/>
    </source>
</evidence>
<reference evidence="2" key="1">
    <citation type="submission" date="2017-10" db="EMBL/GenBank/DDBJ databases">
        <title>Rapid genome shrinkage in a self-fertile nematode reveals novel sperm competition proteins.</title>
        <authorList>
            <person name="Yin D."/>
            <person name="Schwarz E.M."/>
            <person name="Thomas C.G."/>
            <person name="Felde R.L."/>
            <person name="Korf I.F."/>
            <person name="Cutter A.D."/>
            <person name="Schartner C.M."/>
            <person name="Ralston E.J."/>
            <person name="Meyer B.J."/>
            <person name="Haag E.S."/>
        </authorList>
    </citation>
    <scope>NUCLEOTIDE SEQUENCE [LARGE SCALE GENOMIC DNA]</scope>
    <source>
        <strain evidence="2">JU1422</strain>
    </source>
</reference>
<comment type="caution">
    <text evidence="1">The sequence shown here is derived from an EMBL/GenBank/DDBJ whole genome shotgun (WGS) entry which is preliminary data.</text>
</comment>
<name>A0A2G5TYQ8_9PELO</name>
<dbReference type="OrthoDB" id="10287302at2759"/>
<evidence type="ECO:0000313" key="2">
    <source>
        <dbReference type="Proteomes" id="UP000230233"/>
    </source>
</evidence>
<evidence type="ECO:0000313" key="1">
    <source>
        <dbReference type="EMBL" id="PIC32373.1"/>
    </source>
</evidence>
<proteinExistence type="predicted"/>
<dbReference type="EMBL" id="PDUG01000004">
    <property type="protein sequence ID" value="PIC32373.1"/>
    <property type="molecule type" value="Genomic_DNA"/>
</dbReference>
<dbReference type="Proteomes" id="UP000230233">
    <property type="component" value="Chromosome IV"/>
</dbReference>
<accession>A0A2G5TYQ8</accession>